<evidence type="ECO:0000313" key="2">
    <source>
        <dbReference type="EMBL" id="RPA99898.1"/>
    </source>
</evidence>
<protein>
    <submittedName>
        <fullName evidence="2">Uncharacterized protein</fullName>
    </submittedName>
</protein>
<reference evidence="2 3" key="1">
    <citation type="journal article" date="2018" name="Nat. Ecol. Evol.">
        <title>Pezizomycetes genomes reveal the molecular basis of ectomycorrhizal truffle lifestyle.</title>
        <authorList>
            <person name="Murat C."/>
            <person name="Payen T."/>
            <person name="Noel B."/>
            <person name="Kuo A."/>
            <person name="Morin E."/>
            <person name="Chen J."/>
            <person name="Kohler A."/>
            <person name="Krizsan K."/>
            <person name="Balestrini R."/>
            <person name="Da Silva C."/>
            <person name="Montanini B."/>
            <person name="Hainaut M."/>
            <person name="Levati E."/>
            <person name="Barry K.W."/>
            <person name="Belfiori B."/>
            <person name="Cichocki N."/>
            <person name="Clum A."/>
            <person name="Dockter R.B."/>
            <person name="Fauchery L."/>
            <person name="Guy J."/>
            <person name="Iotti M."/>
            <person name="Le Tacon F."/>
            <person name="Lindquist E.A."/>
            <person name="Lipzen A."/>
            <person name="Malagnac F."/>
            <person name="Mello A."/>
            <person name="Molinier V."/>
            <person name="Miyauchi S."/>
            <person name="Poulain J."/>
            <person name="Riccioni C."/>
            <person name="Rubini A."/>
            <person name="Sitrit Y."/>
            <person name="Splivallo R."/>
            <person name="Traeger S."/>
            <person name="Wang M."/>
            <person name="Zifcakova L."/>
            <person name="Wipf D."/>
            <person name="Zambonelli A."/>
            <person name="Paolocci F."/>
            <person name="Nowrousian M."/>
            <person name="Ottonello S."/>
            <person name="Baldrian P."/>
            <person name="Spatafora J.W."/>
            <person name="Henrissat B."/>
            <person name="Nagy L.G."/>
            <person name="Aury J.M."/>
            <person name="Wincker P."/>
            <person name="Grigoriev I.V."/>
            <person name="Bonfante P."/>
            <person name="Martin F.M."/>
        </authorList>
    </citation>
    <scope>NUCLEOTIDE SEQUENCE [LARGE SCALE GENOMIC DNA]</scope>
    <source>
        <strain evidence="2 3">120613-1</strain>
    </source>
</reference>
<keyword evidence="3" id="KW-1185">Reference proteome</keyword>
<gene>
    <name evidence="2" type="ORF">L873DRAFT_1789338</name>
</gene>
<dbReference type="EMBL" id="ML120384">
    <property type="protein sequence ID" value="RPA99898.1"/>
    <property type="molecule type" value="Genomic_DNA"/>
</dbReference>
<sequence>MVKSKYGTIKENAQQQIDCASKRLQGAKQNLDRCQKQLQKAQEREISSSTSHRHYHSATVIEREISDWEQKHAKYLLQVNQKTLEAQKAQKELNNSLDILHEADEDLGDAEEGMNYEDSDLGSVILVQPRDCTPAYLD</sequence>
<dbReference type="AlphaFoldDB" id="A0A3N4JSB1"/>
<name>A0A3N4JSB1_9PEZI</name>
<feature type="coiled-coil region" evidence="1">
    <location>
        <begin position="10"/>
        <end position="44"/>
    </location>
</feature>
<proteinExistence type="predicted"/>
<accession>A0A3N4JSB1</accession>
<evidence type="ECO:0000313" key="3">
    <source>
        <dbReference type="Proteomes" id="UP000276215"/>
    </source>
</evidence>
<keyword evidence="1" id="KW-0175">Coiled coil</keyword>
<dbReference type="Proteomes" id="UP000276215">
    <property type="component" value="Unassembled WGS sequence"/>
</dbReference>
<organism evidence="2 3">
    <name type="scientific">Choiromyces venosus 120613-1</name>
    <dbReference type="NCBI Taxonomy" id="1336337"/>
    <lineage>
        <taxon>Eukaryota</taxon>
        <taxon>Fungi</taxon>
        <taxon>Dikarya</taxon>
        <taxon>Ascomycota</taxon>
        <taxon>Pezizomycotina</taxon>
        <taxon>Pezizomycetes</taxon>
        <taxon>Pezizales</taxon>
        <taxon>Tuberaceae</taxon>
        <taxon>Choiromyces</taxon>
    </lineage>
</organism>
<dbReference type="SUPFAM" id="SSF57997">
    <property type="entry name" value="Tropomyosin"/>
    <property type="match status" value="1"/>
</dbReference>
<evidence type="ECO:0000256" key="1">
    <source>
        <dbReference type="SAM" id="Coils"/>
    </source>
</evidence>